<accession>A0ABT5VY39</accession>
<evidence type="ECO:0000313" key="8">
    <source>
        <dbReference type="Proteomes" id="UP001528920"/>
    </source>
</evidence>
<keyword evidence="8" id="KW-1185">Reference proteome</keyword>
<dbReference type="PANTHER" id="PTHR42732">
    <property type="entry name" value="BETA-GALACTOSIDASE"/>
    <property type="match status" value="1"/>
</dbReference>
<evidence type="ECO:0000256" key="3">
    <source>
        <dbReference type="ARBA" id="ARBA00023295"/>
    </source>
</evidence>
<dbReference type="InterPro" id="IPR013783">
    <property type="entry name" value="Ig-like_fold"/>
</dbReference>
<evidence type="ECO:0000259" key="5">
    <source>
        <dbReference type="Pfam" id="PF02836"/>
    </source>
</evidence>
<protein>
    <submittedName>
        <fullName evidence="7">Glycoside hydrolase family 2 protein</fullName>
    </submittedName>
</protein>
<evidence type="ECO:0000256" key="1">
    <source>
        <dbReference type="ARBA" id="ARBA00007401"/>
    </source>
</evidence>
<dbReference type="InterPro" id="IPR006102">
    <property type="entry name" value="Ig-like_GH2"/>
</dbReference>
<dbReference type="InterPro" id="IPR006104">
    <property type="entry name" value="Glyco_hydro_2_N"/>
</dbReference>
<comment type="similarity">
    <text evidence="1">Belongs to the glycosyl hydrolase 2 family.</text>
</comment>
<dbReference type="Pfam" id="PF00703">
    <property type="entry name" value="Glyco_hydro_2"/>
    <property type="match status" value="1"/>
</dbReference>
<gene>
    <name evidence="7" type="ORF">L3049_20270</name>
</gene>
<dbReference type="Gene3D" id="3.20.20.80">
    <property type="entry name" value="Glycosidases"/>
    <property type="match status" value="1"/>
</dbReference>
<dbReference type="Proteomes" id="UP001528920">
    <property type="component" value="Unassembled WGS sequence"/>
</dbReference>
<organism evidence="7 8">
    <name type="scientific">Paralabilibaculum antarcticum</name>
    <dbReference type="NCBI Taxonomy" id="2912572"/>
    <lineage>
        <taxon>Bacteria</taxon>
        <taxon>Pseudomonadati</taxon>
        <taxon>Bacteroidota</taxon>
        <taxon>Bacteroidia</taxon>
        <taxon>Marinilabiliales</taxon>
        <taxon>Marinifilaceae</taxon>
        <taxon>Paralabilibaculum</taxon>
    </lineage>
</organism>
<evidence type="ECO:0000313" key="7">
    <source>
        <dbReference type="EMBL" id="MDE5420336.1"/>
    </source>
</evidence>
<evidence type="ECO:0000259" key="6">
    <source>
        <dbReference type="Pfam" id="PF02837"/>
    </source>
</evidence>
<dbReference type="InterPro" id="IPR036156">
    <property type="entry name" value="Beta-gal/glucu_dom_sf"/>
</dbReference>
<dbReference type="Pfam" id="PF02837">
    <property type="entry name" value="Glyco_hydro_2_N"/>
    <property type="match status" value="1"/>
</dbReference>
<feature type="domain" description="Glycosyl hydrolases family 2 sugar binding" evidence="6">
    <location>
        <begin position="85"/>
        <end position="202"/>
    </location>
</feature>
<feature type="domain" description="Glycoside hydrolase family 2 catalytic" evidence="5">
    <location>
        <begin position="325"/>
        <end position="498"/>
    </location>
</feature>
<dbReference type="InterPro" id="IPR017853">
    <property type="entry name" value="GH"/>
</dbReference>
<dbReference type="PRINTS" id="PR00132">
    <property type="entry name" value="GLHYDRLASE2"/>
</dbReference>
<comment type="caution">
    <text evidence="7">The sequence shown here is derived from an EMBL/GenBank/DDBJ whole genome shotgun (WGS) entry which is preliminary data.</text>
</comment>
<dbReference type="InterPro" id="IPR051913">
    <property type="entry name" value="GH2_Domain-Containing"/>
</dbReference>
<evidence type="ECO:0000259" key="4">
    <source>
        <dbReference type="Pfam" id="PF00703"/>
    </source>
</evidence>
<dbReference type="RefSeq" id="WP_275111667.1">
    <property type="nucleotide sequence ID" value="NZ_JAKJSC010000010.1"/>
</dbReference>
<dbReference type="Gene3D" id="2.60.120.260">
    <property type="entry name" value="Galactose-binding domain-like"/>
    <property type="match status" value="1"/>
</dbReference>
<name>A0ABT5VY39_9BACT</name>
<dbReference type="SUPFAM" id="SSF49785">
    <property type="entry name" value="Galactose-binding domain-like"/>
    <property type="match status" value="1"/>
</dbReference>
<dbReference type="InterPro" id="IPR008979">
    <property type="entry name" value="Galactose-bd-like_sf"/>
</dbReference>
<dbReference type="EMBL" id="JAKJSC010000010">
    <property type="protein sequence ID" value="MDE5420336.1"/>
    <property type="molecule type" value="Genomic_DNA"/>
</dbReference>
<dbReference type="GO" id="GO:0016787">
    <property type="term" value="F:hydrolase activity"/>
    <property type="evidence" value="ECO:0007669"/>
    <property type="project" value="UniProtKB-KW"/>
</dbReference>
<proteinExistence type="inferred from homology"/>
<sequence length="717" mass="81761">MLKQKLHYFLVLFIGIYFLSSFTAAAEKRITYSINKNEWKFIKEDVKNAHKTSFKDNEWLSVSIPHDFNGGIDGVNNDVLEGRFDFENDVRTMYKGPAWYRTNFSINEKQVGKRIFVEFEAVSLEAQVWVNGKKAGTHQGGYTAFSIDITDFIKFGKENVLAVRVDNSNNSGIAPWMFDEKGSFPFSFDYAVYGGIYRDVWINITDPVKIEKVFNTPVCGGQAPSVLSINTKVKNYSKQTKKVKLNSKIYSPEGKLIADKKISKSIEAGAEVSFKQSESALGDVKLWSIDNPKLYKVVSTISYDGKEVDNFESSFGFRYYTLANNEGFSLNGESMMLRGVNRHQDMEGLGYALPNEQHYADVQIIKDAGFNAIRHAHYPCDREFAKACDELGIMLWLEIPLTGSVSDDPAFTANCKQQMKEMIEQYYNNPSVIVWGVGNESDRSGANEAGSNKLYKELVAIAKGIDPNRPTTGCNFKYKSNQEIVDVYAPQDWNGWYMGEIDLYNPNQMIGEYGADIEYTTHSEEEFDVSKNYYSSGKVEFWSQEYGCLLHEYKISKGMSNKEKFPGQFVWVGFDFASPRIGRGMNPIPYMNQKGLLLHDHKTKKDVYYLYQSMYRKASDCPMLYIVSESWTDRFDEPGAKDVWVYSNCDSVVLYNDLKREVSYGSRVKNAGPRGDTRFQWDSITVDKDALYAEGWFGNKIVARDTIQLVKIPDLEK</sequence>
<reference evidence="7 8" key="1">
    <citation type="submission" date="2022-01" db="EMBL/GenBank/DDBJ databases">
        <title>Labilibaculum sp. nov, a marine bacterium isolated from Antarctica.</title>
        <authorList>
            <person name="Dai W."/>
        </authorList>
    </citation>
    <scope>NUCLEOTIDE SEQUENCE [LARGE SCALE GENOMIC DNA]</scope>
    <source>
        <strain evidence="7 8">DW002</strain>
    </source>
</reference>
<keyword evidence="2 7" id="KW-0378">Hydrolase</keyword>
<dbReference type="SUPFAM" id="SSF51445">
    <property type="entry name" value="(Trans)glycosidases"/>
    <property type="match status" value="1"/>
</dbReference>
<dbReference type="InterPro" id="IPR006101">
    <property type="entry name" value="Glyco_hydro_2"/>
</dbReference>
<dbReference type="Gene3D" id="2.60.40.10">
    <property type="entry name" value="Immunoglobulins"/>
    <property type="match status" value="2"/>
</dbReference>
<dbReference type="InterPro" id="IPR006103">
    <property type="entry name" value="Glyco_hydro_2_cat"/>
</dbReference>
<dbReference type="PANTHER" id="PTHR42732:SF1">
    <property type="entry name" value="BETA-MANNOSIDASE"/>
    <property type="match status" value="1"/>
</dbReference>
<dbReference type="SUPFAM" id="SSF49303">
    <property type="entry name" value="beta-Galactosidase/glucuronidase domain"/>
    <property type="match status" value="1"/>
</dbReference>
<keyword evidence="3" id="KW-0326">Glycosidase</keyword>
<feature type="domain" description="Glycoside hydrolase family 2 immunoglobulin-like beta-sandwich" evidence="4">
    <location>
        <begin position="209"/>
        <end position="318"/>
    </location>
</feature>
<dbReference type="Pfam" id="PF02836">
    <property type="entry name" value="Glyco_hydro_2_C"/>
    <property type="match status" value="1"/>
</dbReference>
<evidence type="ECO:0000256" key="2">
    <source>
        <dbReference type="ARBA" id="ARBA00022801"/>
    </source>
</evidence>